<dbReference type="InterPro" id="IPR006415">
    <property type="entry name" value="P-type_ATPase_IIIB"/>
</dbReference>
<dbReference type="InterPro" id="IPR023214">
    <property type="entry name" value="HAD_sf"/>
</dbReference>
<evidence type="ECO:0000313" key="21">
    <source>
        <dbReference type="Proteomes" id="UP000003113"/>
    </source>
</evidence>
<dbReference type="SUPFAM" id="SSF81665">
    <property type="entry name" value="Calcium ATPase, transmembrane domain M"/>
    <property type="match status" value="1"/>
</dbReference>
<dbReference type="InterPro" id="IPR008250">
    <property type="entry name" value="ATPase_P-typ_transduc_dom_A_sf"/>
</dbReference>
<dbReference type="PANTHER" id="PTHR42861">
    <property type="entry name" value="CALCIUM-TRANSPORTING ATPASE"/>
    <property type="match status" value="1"/>
</dbReference>
<dbReference type="InterPro" id="IPR004014">
    <property type="entry name" value="ATPase_P-typ_cation-transptr_N"/>
</dbReference>
<keyword evidence="11" id="KW-0067">ATP-binding</keyword>
<evidence type="ECO:0000256" key="4">
    <source>
        <dbReference type="ARBA" id="ARBA00012786"/>
    </source>
</evidence>
<evidence type="ECO:0000256" key="3">
    <source>
        <dbReference type="ARBA" id="ARBA00008746"/>
    </source>
</evidence>
<dbReference type="PATRIC" id="fig|477184.5.peg.612"/>
<evidence type="ECO:0000256" key="9">
    <source>
        <dbReference type="ARBA" id="ARBA00022692"/>
    </source>
</evidence>
<dbReference type="Gene3D" id="1.20.1110.10">
    <property type="entry name" value="Calcium-transporting ATPase, transmembrane domain"/>
    <property type="match status" value="1"/>
</dbReference>
<dbReference type="InterPro" id="IPR059000">
    <property type="entry name" value="ATPase_P-type_domA"/>
</dbReference>
<dbReference type="SUPFAM" id="SSF56784">
    <property type="entry name" value="HAD-like"/>
    <property type="match status" value="1"/>
</dbReference>
<evidence type="ECO:0000256" key="14">
    <source>
        <dbReference type="ARBA" id="ARBA00022989"/>
    </source>
</evidence>
<dbReference type="SFLD" id="SFLDG00002">
    <property type="entry name" value="C1.7:_P-type_atpase_like"/>
    <property type="match status" value="1"/>
</dbReference>
<dbReference type="InterPro" id="IPR036412">
    <property type="entry name" value="HAD-like_sf"/>
</dbReference>
<dbReference type="InterPro" id="IPR018303">
    <property type="entry name" value="ATPase_P-typ_P_site"/>
</dbReference>
<protein>
    <recommendedName>
        <fullName evidence="5">Magnesium-transporting ATPase, P-type 1</fullName>
        <ecNumber evidence="4">7.2.2.14</ecNumber>
    </recommendedName>
    <alternativeName>
        <fullName evidence="16">Mg(2+) transport ATPase, P-type 1</fullName>
    </alternativeName>
</protein>
<dbReference type="Pfam" id="PF00690">
    <property type="entry name" value="Cation_ATPase_N"/>
    <property type="match status" value="1"/>
</dbReference>
<keyword evidence="13" id="KW-1278">Translocase</keyword>
<evidence type="ECO:0000259" key="19">
    <source>
        <dbReference type="SMART" id="SM00831"/>
    </source>
</evidence>
<dbReference type="InterPro" id="IPR023299">
    <property type="entry name" value="ATPase_P-typ_cyto_dom_N"/>
</dbReference>
<evidence type="ECO:0000256" key="16">
    <source>
        <dbReference type="ARBA" id="ARBA00029806"/>
    </source>
</evidence>
<evidence type="ECO:0000256" key="12">
    <source>
        <dbReference type="ARBA" id="ARBA00022842"/>
    </source>
</evidence>
<evidence type="ECO:0000256" key="17">
    <source>
        <dbReference type="ARBA" id="ARBA00047295"/>
    </source>
</evidence>
<dbReference type="EC" id="7.2.2.14" evidence="4"/>
<feature type="transmembrane region" description="Helical" evidence="18">
    <location>
        <begin position="349"/>
        <end position="373"/>
    </location>
</feature>
<dbReference type="Pfam" id="PF00689">
    <property type="entry name" value="Cation_ATPase_C"/>
    <property type="match status" value="1"/>
</dbReference>
<dbReference type="SMART" id="SM00831">
    <property type="entry name" value="Cation_ATPase_N"/>
    <property type="match status" value="1"/>
</dbReference>
<feature type="transmembrane region" description="Helical" evidence="18">
    <location>
        <begin position="134"/>
        <end position="153"/>
    </location>
</feature>
<evidence type="ECO:0000256" key="8">
    <source>
        <dbReference type="ARBA" id="ARBA00022553"/>
    </source>
</evidence>
<dbReference type="Gene3D" id="3.40.50.1000">
    <property type="entry name" value="HAD superfamily/HAD-like"/>
    <property type="match status" value="1"/>
</dbReference>
<feature type="transmembrane region" description="Helical" evidence="18">
    <location>
        <begin position="319"/>
        <end position="337"/>
    </location>
</feature>
<dbReference type="STRING" id="477184.KYC_03104"/>
<feature type="transmembrane region" description="Helical" evidence="18">
    <location>
        <begin position="741"/>
        <end position="766"/>
    </location>
</feature>
<evidence type="ECO:0000256" key="15">
    <source>
        <dbReference type="ARBA" id="ARBA00023136"/>
    </source>
</evidence>
<dbReference type="InterPro" id="IPR023298">
    <property type="entry name" value="ATPase_P-typ_TM_dom_sf"/>
</dbReference>
<dbReference type="GO" id="GO:0016887">
    <property type="term" value="F:ATP hydrolysis activity"/>
    <property type="evidence" value="ECO:0007669"/>
    <property type="project" value="InterPro"/>
</dbReference>
<dbReference type="GO" id="GO:0015444">
    <property type="term" value="F:P-type magnesium transporter activity"/>
    <property type="evidence" value="ECO:0007669"/>
    <property type="project" value="UniProtKB-EC"/>
</dbReference>
<evidence type="ECO:0000256" key="7">
    <source>
        <dbReference type="ARBA" id="ARBA00022519"/>
    </source>
</evidence>
<dbReference type="Pfam" id="PF00122">
    <property type="entry name" value="E1-E2_ATPase"/>
    <property type="match status" value="1"/>
</dbReference>
<dbReference type="OrthoDB" id="9814270at2"/>
<dbReference type="InterPro" id="IPR044492">
    <property type="entry name" value="P_typ_ATPase_HD_dom"/>
</dbReference>
<evidence type="ECO:0000256" key="13">
    <source>
        <dbReference type="ARBA" id="ARBA00022967"/>
    </source>
</evidence>
<keyword evidence="6" id="KW-1003">Cell membrane</keyword>
<dbReference type="RefSeq" id="WP_008158736.1">
    <property type="nucleotide sequence ID" value="NZ_AGUF01000013.1"/>
</dbReference>
<dbReference type="InterPro" id="IPR001757">
    <property type="entry name" value="P_typ_ATPase"/>
</dbReference>
<evidence type="ECO:0000256" key="2">
    <source>
        <dbReference type="ARBA" id="ARBA00004429"/>
    </source>
</evidence>
<reference evidence="20 21" key="1">
    <citation type="journal article" date="2012" name="J. Bacteriol.">
        <title>Genome sequence of the highly efficient arsenite-oxidizing bacterium Achromobacter arsenitoxydans SY8.</title>
        <authorList>
            <person name="Li X."/>
            <person name="Hu Y."/>
            <person name="Gong J."/>
            <person name="Lin Y."/>
            <person name="Johnstone L."/>
            <person name="Rensing C."/>
            <person name="Wang G."/>
        </authorList>
    </citation>
    <scope>NUCLEOTIDE SEQUENCE [LARGE SCALE GENOMIC DNA]</scope>
    <source>
        <strain evidence="20 21">SY8</strain>
    </source>
</reference>
<evidence type="ECO:0000313" key="20">
    <source>
        <dbReference type="EMBL" id="EHK67865.1"/>
    </source>
</evidence>
<dbReference type="SFLD" id="SFLDS00003">
    <property type="entry name" value="Haloacid_Dehalogenase"/>
    <property type="match status" value="1"/>
</dbReference>
<comment type="subcellular location">
    <subcellularLocation>
        <location evidence="2">Cell inner membrane</location>
        <topology evidence="2">Multi-pass membrane protein</topology>
    </subcellularLocation>
</comment>
<feature type="domain" description="Cation-transporting P-type ATPase N-terminal" evidence="19">
    <location>
        <begin position="51"/>
        <end position="124"/>
    </location>
</feature>
<dbReference type="PRINTS" id="PR01836">
    <property type="entry name" value="MGATPASE"/>
</dbReference>
<comment type="function">
    <text evidence="1">Mediates magnesium influx to the cytosol.</text>
</comment>
<feature type="transmembrane region" description="Helical" evidence="18">
    <location>
        <begin position="802"/>
        <end position="825"/>
    </location>
</feature>
<dbReference type="NCBIfam" id="TIGR01524">
    <property type="entry name" value="ATPase-IIIB_Mg"/>
    <property type="match status" value="1"/>
</dbReference>
<keyword evidence="15 18" id="KW-0472">Membrane</keyword>
<dbReference type="NCBIfam" id="TIGR01494">
    <property type="entry name" value="ATPase_P-type"/>
    <property type="match status" value="2"/>
</dbReference>
<sequence>MFTFLKSFFSSAARLRRTGSHFRRAPILEQGGDGAVASSEAARRASQRMVEISRMSFDSLFALFGSGWGGLSDSQAQAARERHGANEVDHEKPLSWPVHLWLSYRNPFNLLLTALAVLSWLTDVRMAASEEQSWTAVVIIGSMVAISTVLRFVQERRSSRAAEALKAMVQNTATVLRSDAGIPAESSGRRVFGATLHATGSHQREVPLAELAPGDVVLLSAGDMVPADCRVLNAKDLFVAQAALTGESLPVEKHMAPRVQTGSALELENMAYMGTNVVSGSGSALVVATGADTHFGQLAGRVTETSRAPTQFQQGINRVSWVLIRFMLVMAPVVLLINGFTKGDWLEALLFALAIAVGLTPEMLPMIVTATLAKGAVRMSRRKVVVKRLDAIQNLGAMNVLCTDKTGTLTQDRIVLERHTDVYGASSDDVLAYAYLNSYYQTGLKNLLDVAVLEHAEVERRLDLAGRYRKVDEIPFDFSRRRMSVVVNETENGRDHHELICKGALEEMLLACTRLRVGNEEHPLTDARRADIRRVTAGLNRDGLRVIAVGVKEMPPSKQAYGVGDESDLVLVGYIAFLDPPKESTAPALSALKASGIEVKVLTGDVELVTRKVCREVGFDVRNVCLGAEIDAMDDDQLAAAVREANVFARLTPAHKERIVRSLRAQGDTVGFMGDGINDAPALRAADVGISVDSAVDISKEAADIILLEKSLMVLEDGVIEGRKTFCNMLKYLKMTASSNFGNVFSVLVASAFLPFLPMLPIHLLLQNLMYDVSQTAIPFDNVDEELLKQPQQWDPDGLGRFMVFFGPISSLFDIATYALMWYVFQANSPEHQTLFQSGWFVEGLLSQTLIVHMIRTRRIPFLQSRASWPLMGMTLMVVMAGLMLPFSPLAEYFQLQALPWSYFPWLAGILLGYCVLTQTLKGIWVRRYGWQ</sequence>
<keyword evidence="7" id="KW-0997">Cell inner membrane</keyword>
<keyword evidence="14 18" id="KW-1133">Transmembrane helix</keyword>
<keyword evidence="9 18" id="KW-0812">Transmembrane</keyword>
<dbReference type="PROSITE" id="PS00154">
    <property type="entry name" value="ATPASE_E1_E2"/>
    <property type="match status" value="1"/>
</dbReference>
<evidence type="ECO:0000256" key="10">
    <source>
        <dbReference type="ARBA" id="ARBA00022741"/>
    </source>
</evidence>
<gene>
    <name evidence="20" type="ORF">KYC_03104</name>
</gene>
<feature type="transmembrane region" description="Helical" evidence="18">
    <location>
        <begin position="869"/>
        <end position="891"/>
    </location>
</feature>
<keyword evidence="21" id="KW-1185">Reference proteome</keyword>
<dbReference type="Gene3D" id="3.40.1110.10">
    <property type="entry name" value="Calcium-transporting ATPase, cytoplasmic domain N"/>
    <property type="match status" value="1"/>
</dbReference>
<dbReference type="SUPFAM" id="SSF81660">
    <property type="entry name" value="Metal cation-transporting ATPase, ATP-binding domain N"/>
    <property type="match status" value="1"/>
</dbReference>
<dbReference type="Pfam" id="PF13246">
    <property type="entry name" value="Cation_ATPase"/>
    <property type="match status" value="1"/>
</dbReference>
<comment type="catalytic activity">
    <reaction evidence="17">
        <text>Mg(2+)(out) + ATP + H2O = Mg(2+)(in) + ADP + phosphate + H(+)</text>
        <dbReference type="Rhea" id="RHEA:10260"/>
        <dbReference type="ChEBI" id="CHEBI:15377"/>
        <dbReference type="ChEBI" id="CHEBI:15378"/>
        <dbReference type="ChEBI" id="CHEBI:18420"/>
        <dbReference type="ChEBI" id="CHEBI:30616"/>
        <dbReference type="ChEBI" id="CHEBI:43474"/>
        <dbReference type="ChEBI" id="CHEBI:456216"/>
        <dbReference type="EC" id="7.2.2.14"/>
    </reaction>
</comment>
<keyword evidence="10" id="KW-0547">Nucleotide-binding</keyword>
<evidence type="ECO:0000256" key="11">
    <source>
        <dbReference type="ARBA" id="ARBA00022840"/>
    </source>
</evidence>
<dbReference type="NCBIfam" id="NF011702">
    <property type="entry name" value="PRK15122.1"/>
    <property type="match status" value="1"/>
</dbReference>
<evidence type="ECO:0000256" key="6">
    <source>
        <dbReference type="ARBA" id="ARBA00022475"/>
    </source>
</evidence>
<comment type="similarity">
    <text evidence="3">Belongs to the cation transport ATPase (P-type) (TC 3.A.3) family. Type IIIB subfamily.</text>
</comment>
<dbReference type="CDD" id="cd02077">
    <property type="entry name" value="P-type_ATPase_Mg"/>
    <property type="match status" value="1"/>
</dbReference>
<comment type="caution">
    <text evidence="20">The sequence shown here is derived from an EMBL/GenBank/DDBJ whole genome shotgun (WGS) entry which is preliminary data.</text>
</comment>
<dbReference type="Gene3D" id="2.70.150.10">
    <property type="entry name" value="Calcium-transporting ATPase, cytoplasmic transduction domain A"/>
    <property type="match status" value="1"/>
</dbReference>
<proteinExistence type="inferred from homology"/>
<keyword evidence="8" id="KW-0597">Phosphoprotein</keyword>
<accession>H0F1I7</accession>
<organism evidence="20 21">
    <name type="scientific">Achromobacter arsenitoxydans SY8</name>
    <dbReference type="NCBI Taxonomy" id="477184"/>
    <lineage>
        <taxon>Bacteria</taxon>
        <taxon>Pseudomonadati</taxon>
        <taxon>Pseudomonadota</taxon>
        <taxon>Betaproteobacteria</taxon>
        <taxon>Burkholderiales</taxon>
        <taxon>Alcaligenaceae</taxon>
        <taxon>Achromobacter</taxon>
    </lineage>
</organism>
<dbReference type="SFLD" id="SFLDF00027">
    <property type="entry name" value="p-type_atpase"/>
    <property type="match status" value="1"/>
</dbReference>
<dbReference type="eggNOG" id="COG0474">
    <property type="taxonomic scope" value="Bacteria"/>
</dbReference>
<keyword evidence="12" id="KW-0460">Magnesium</keyword>
<dbReference type="Proteomes" id="UP000003113">
    <property type="component" value="Unassembled WGS sequence"/>
</dbReference>
<dbReference type="AlphaFoldDB" id="H0F1I7"/>
<feature type="transmembrane region" description="Helical" evidence="18">
    <location>
        <begin position="903"/>
        <end position="925"/>
    </location>
</feature>
<evidence type="ECO:0000256" key="5">
    <source>
        <dbReference type="ARBA" id="ARBA00013555"/>
    </source>
</evidence>
<dbReference type="GO" id="GO:0005524">
    <property type="term" value="F:ATP binding"/>
    <property type="evidence" value="ECO:0007669"/>
    <property type="project" value="UniProtKB-KW"/>
</dbReference>
<dbReference type="SUPFAM" id="SSF81653">
    <property type="entry name" value="Calcium ATPase, transduction domain A"/>
    <property type="match status" value="1"/>
</dbReference>
<name>H0F1I7_9BURK</name>
<dbReference type="EMBL" id="AGUF01000013">
    <property type="protein sequence ID" value="EHK67865.1"/>
    <property type="molecule type" value="Genomic_DNA"/>
</dbReference>
<dbReference type="GO" id="GO:0005886">
    <property type="term" value="C:plasma membrane"/>
    <property type="evidence" value="ECO:0007669"/>
    <property type="project" value="UniProtKB-SubCell"/>
</dbReference>
<evidence type="ECO:0000256" key="1">
    <source>
        <dbReference type="ARBA" id="ARBA00003954"/>
    </source>
</evidence>
<dbReference type="InterPro" id="IPR006068">
    <property type="entry name" value="ATPase_P-typ_cation-transptr_C"/>
</dbReference>
<evidence type="ECO:0000256" key="18">
    <source>
        <dbReference type="SAM" id="Phobius"/>
    </source>
</evidence>